<dbReference type="NCBIfam" id="NF033550">
    <property type="entry name" value="transpos_ISL3"/>
    <property type="match status" value="1"/>
</dbReference>
<feature type="region of interest" description="Disordered" evidence="1">
    <location>
        <begin position="406"/>
        <end position="425"/>
    </location>
</feature>
<evidence type="ECO:0000256" key="1">
    <source>
        <dbReference type="SAM" id="MobiDB-lite"/>
    </source>
</evidence>
<dbReference type="InterPro" id="IPR029261">
    <property type="entry name" value="Transposase_Znf"/>
</dbReference>
<dbReference type="InterPro" id="IPR047951">
    <property type="entry name" value="Transpos_ISL3"/>
</dbReference>
<feature type="domain" description="Transposase IS204/IS1001/IS1096/IS1165 zinc-finger" evidence="3">
    <location>
        <begin position="57"/>
        <end position="100"/>
    </location>
</feature>
<evidence type="ECO:0000313" key="4">
    <source>
        <dbReference type="EMBL" id="WTW59265.1"/>
    </source>
</evidence>
<name>A0AAU2UWR4_9ACTN</name>
<dbReference type="Pfam" id="PF01610">
    <property type="entry name" value="DDE_Tnp_ISL3"/>
    <property type="match status" value="2"/>
</dbReference>
<dbReference type="Pfam" id="PF14690">
    <property type="entry name" value="Zn_ribbon_ISL3"/>
    <property type="match status" value="1"/>
</dbReference>
<evidence type="ECO:0000259" key="3">
    <source>
        <dbReference type="Pfam" id="PF14690"/>
    </source>
</evidence>
<organism evidence="4">
    <name type="scientific">Streptomyces sp. NBC_00003</name>
    <dbReference type="NCBI Taxonomy" id="2903608"/>
    <lineage>
        <taxon>Bacteria</taxon>
        <taxon>Bacillati</taxon>
        <taxon>Actinomycetota</taxon>
        <taxon>Actinomycetes</taxon>
        <taxon>Kitasatosporales</taxon>
        <taxon>Streptomycetaceae</taxon>
        <taxon>Streptomyces</taxon>
    </lineage>
</organism>
<dbReference type="AlphaFoldDB" id="A0AAU2UWR4"/>
<accession>A0AAU2UWR4</accession>
<sequence length="548" mass="59920">MRGIRLSGLDTGEVLDMDGCEFSWQDVLFSGIGVLVEATVCGTGATIVRARGRDPGGCCPSCGHRSTRVHDRYHRQLQDVPLAARRVQILLEVRRFVCANKECRQKTFAEQIPGLTSPFARCTDRLGGLLNAIALALAGRAGARMAAALGVAVGRMGLLNRVRGMSDPSHNIPRVLGVDDFAIKRGHTYATVLTDGETHRVIDVLPTREAGPLTAWLLTHPGIEVVCRDRAGAYAEGAATGAPNAQQVADRYHLWMNLGQAVEKCVAAHRSCLPPTSSRAPVAPASPQPPFPVTSHGNGRLAARLQAHHALVHGLLGQGMGIRAIARHLGWGRHTVQRYARAEHWHQVSPGRHRRGSSLDVHHAYLSRRIAETRGRVSLVTLHRELAERGWRGSYSTLRDWAVHRLEQPRRTPQPPPAPPSTRRVTGWLTRRPSSLTEDEHQQLKTVLEGCPELATAHQLVRDFGDMLTQQTGVLLPAWIDEATAVDLPGLSGFARGLNGDLDAVTAGLTLRWSSGGTEGAVNRIKKIKRQLYGRAEFELLRKMILLQ</sequence>
<feature type="domain" description="Transposase IS204/IS1001/IS1096/IS1165 DDE" evidence="2">
    <location>
        <begin position="176"/>
        <end position="270"/>
    </location>
</feature>
<proteinExistence type="predicted"/>
<feature type="domain" description="Transposase IS204/IS1001/IS1096/IS1165 DDE" evidence="2">
    <location>
        <begin position="428"/>
        <end position="545"/>
    </location>
</feature>
<evidence type="ECO:0000259" key="2">
    <source>
        <dbReference type="Pfam" id="PF01610"/>
    </source>
</evidence>
<reference evidence="4" key="1">
    <citation type="submission" date="2022-10" db="EMBL/GenBank/DDBJ databases">
        <title>The complete genomes of actinobacterial strains from the NBC collection.</title>
        <authorList>
            <person name="Joergensen T.S."/>
            <person name="Alvarez Arevalo M."/>
            <person name="Sterndorff E.B."/>
            <person name="Faurdal D."/>
            <person name="Vuksanovic O."/>
            <person name="Mourched A.-S."/>
            <person name="Charusanti P."/>
            <person name="Shaw S."/>
            <person name="Blin K."/>
            <person name="Weber T."/>
        </authorList>
    </citation>
    <scope>NUCLEOTIDE SEQUENCE</scope>
    <source>
        <strain evidence="4">NBC_00003</strain>
    </source>
</reference>
<gene>
    <name evidence="4" type="ORF">OG549_00575</name>
</gene>
<dbReference type="PANTHER" id="PTHR33498">
    <property type="entry name" value="TRANSPOSASE FOR INSERTION SEQUENCE ELEMENT IS1557"/>
    <property type="match status" value="1"/>
</dbReference>
<dbReference type="EMBL" id="CP108318">
    <property type="protein sequence ID" value="WTW59265.1"/>
    <property type="molecule type" value="Genomic_DNA"/>
</dbReference>
<dbReference type="InterPro" id="IPR002560">
    <property type="entry name" value="Transposase_DDE"/>
</dbReference>
<dbReference type="PANTHER" id="PTHR33498:SF1">
    <property type="entry name" value="TRANSPOSASE FOR INSERTION SEQUENCE ELEMENT IS1557"/>
    <property type="match status" value="1"/>
</dbReference>
<protein>
    <submittedName>
        <fullName evidence="4">ISL3 family transposase</fullName>
    </submittedName>
</protein>